<reference evidence="1 2" key="1">
    <citation type="journal article" date="2005" name="Proc. Natl. Acad. Sci. U.S.A.">
        <title>Complete genome sequence of the probiotic lactic acid bacterium Lactobacillus acidophilus NCFM.</title>
        <authorList>
            <person name="Altermann E."/>
            <person name="Russell W.M."/>
            <person name="Azcarate-Peril M.A."/>
            <person name="Barrangou R."/>
            <person name="Buck B.L."/>
            <person name="McAuliffe O."/>
            <person name="Souther N."/>
            <person name="Dobson A."/>
            <person name="Duong T."/>
            <person name="Callanan M."/>
            <person name="Lick S."/>
            <person name="Hamrick A."/>
            <person name="Cano R."/>
            <person name="Klaenhammer T.R."/>
        </authorList>
    </citation>
    <scope>NUCLEOTIDE SEQUENCE [LARGE SCALE GENOMIC DNA]</scope>
    <source>
        <strain evidence="2">ATCC 700396 / NCK56 / N2 / NCFM</strain>
    </source>
</reference>
<dbReference type="Proteomes" id="UP000006381">
    <property type="component" value="Chromosome"/>
</dbReference>
<proteinExistence type="predicted"/>
<evidence type="ECO:0000313" key="2">
    <source>
        <dbReference type="Proteomes" id="UP000006381"/>
    </source>
</evidence>
<accession>Q5FHW8</accession>
<dbReference type="BioCyc" id="LACI272621:G1G49-1862-MONOMER"/>
<name>Q5FHW8_LACAC</name>
<sequence>MEQKMVSGPIFFMQNKKGGQATQIKSWIDRLLVSED</sequence>
<dbReference type="STRING" id="272621.LBA1908"/>
<keyword evidence="2" id="KW-1185">Reference proteome</keyword>
<organism evidence="2">
    <name type="scientific">Lactobacillus acidophilus (strain ATCC 700396 / NCK56 / N2 / NCFM)</name>
    <dbReference type="NCBI Taxonomy" id="272621"/>
    <lineage>
        <taxon>Bacteria</taxon>
        <taxon>Bacillati</taxon>
        <taxon>Bacillota</taxon>
        <taxon>Bacilli</taxon>
        <taxon>Lactobacillales</taxon>
        <taxon>Lactobacillaceae</taxon>
        <taxon>Lactobacillus</taxon>
    </lineage>
</organism>
<dbReference type="AlphaFoldDB" id="Q5FHW8"/>
<gene>
    <name evidence="1" type="ordered locus">LBA1908</name>
</gene>
<evidence type="ECO:0000313" key="1">
    <source>
        <dbReference type="EMBL" id="AAV43706.1"/>
    </source>
</evidence>
<dbReference type="HOGENOM" id="CLU_3356751_0_0_9"/>
<dbReference type="EMBL" id="CP000033">
    <property type="protein sequence ID" value="AAV43706.1"/>
    <property type="molecule type" value="Genomic_DNA"/>
</dbReference>
<protein>
    <submittedName>
        <fullName evidence="1">Uncharacterized protein</fullName>
    </submittedName>
</protein>
<dbReference type="KEGG" id="lac:LBA1908"/>